<evidence type="ECO:0000256" key="1">
    <source>
        <dbReference type="SAM" id="Phobius"/>
    </source>
</evidence>
<comment type="caution">
    <text evidence="2">The sequence shown here is derived from an EMBL/GenBank/DDBJ whole genome shotgun (WGS) entry which is preliminary data.</text>
</comment>
<dbReference type="Proteomes" id="UP001197214">
    <property type="component" value="Unassembled WGS sequence"/>
</dbReference>
<sequence length="452" mass="49095">MRDTDAHGCDGCLLAPIDWNAGCLRLAIFAATDSGMATTLNSSSRSAERSALPVEIQIGCFAVSFLYAIFFQETRALGAPGLAIAFACIIVIWLPMMRWYVQRPLWWLTALAALYTLISMIGWLHWNTLLFDRSVIIQQASYAFLLPVMVPIFAYYHERVDRGDTAFLAFEKFLILICLIGKAYYAYMIGSISGLGVIQLFNIESIFAFLIVRQIYGGGYCSKGMRALVVLLFVATAGSFQSQLVAMFLLGGLIVPRLARAGLLVFIFGLVAISIAAVPFADAIWQLDPNTGIRLFFWHDAIERIIASYGVGQGFGTETIRPLYQLSSTDVSIAGIEQADFILVGSHNAFVDAGYRMGLLGGGILIWYIAGLFKKTAAIASEGRTFDYFVCAMLFVVLMVNVGLASINFLFGAAFLIGWLAYRAAAGFPGAEDAIVHSGSVAAPFMGSASVS</sequence>
<feature type="transmembrane region" description="Helical" evidence="1">
    <location>
        <begin position="76"/>
        <end position="94"/>
    </location>
</feature>
<protein>
    <recommendedName>
        <fullName evidence="4">O-antigen ligase family protein</fullName>
    </recommendedName>
</protein>
<keyword evidence="1" id="KW-1133">Transmembrane helix</keyword>
<reference evidence="2 3" key="1">
    <citation type="submission" date="2021-07" db="EMBL/GenBank/DDBJ databases">
        <title>Stakelama flava sp. nov., a novel endophytic bacterium isolated from branch of Kandelia candel.</title>
        <authorList>
            <person name="Tuo L."/>
        </authorList>
    </citation>
    <scope>NUCLEOTIDE SEQUENCE [LARGE SCALE GENOMIC DNA]</scope>
    <source>
        <strain evidence="2 3">CBK3Z-3</strain>
    </source>
</reference>
<feature type="transmembrane region" description="Helical" evidence="1">
    <location>
        <begin position="261"/>
        <end position="285"/>
    </location>
</feature>
<evidence type="ECO:0008006" key="4">
    <source>
        <dbReference type="Google" id="ProtNLM"/>
    </source>
</evidence>
<proteinExistence type="predicted"/>
<feature type="transmembrane region" description="Helical" evidence="1">
    <location>
        <begin position="228"/>
        <end position="255"/>
    </location>
</feature>
<dbReference type="EMBL" id="JAHWZX010000003">
    <property type="protein sequence ID" value="MBW4330259.1"/>
    <property type="molecule type" value="Genomic_DNA"/>
</dbReference>
<feature type="transmembrane region" description="Helical" evidence="1">
    <location>
        <begin position="353"/>
        <end position="373"/>
    </location>
</feature>
<feature type="transmembrane region" description="Helical" evidence="1">
    <location>
        <begin position="193"/>
        <end position="216"/>
    </location>
</feature>
<feature type="transmembrane region" description="Helical" evidence="1">
    <location>
        <begin position="106"/>
        <end position="124"/>
    </location>
</feature>
<dbReference type="RefSeq" id="WP_219237355.1">
    <property type="nucleotide sequence ID" value="NZ_JAHWZX010000003.1"/>
</dbReference>
<name>A0ABS6XK08_9SPHN</name>
<keyword evidence="1" id="KW-0472">Membrane</keyword>
<accession>A0ABS6XK08</accession>
<feature type="transmembrane region" description="Helical" evidence="1">
    <location>
        <begin position="168"/>
        <end position="187"/>
    </location>
</feature>
<feature type="transmembrane region" description="Helical" evidence="1">
    <location>
        <begin position="393"/>
        <end position="422"/>
    </location>
</feature>
<evidence type="ECO:0000313" key="3">
    <source>
        <dbReference type="Proteomes" id="UP001197214"/>
    </source>
</evidence>
<keyword evidence="1" id="KW-0812">Transmembrane</keyword>
<gene>
    <name evidence="2" type="ORF">KY084_05160</name>
</gene>
<keyword evidence="3" id="KW-1185">Reference proteome</keyword>
<feature type="transmembrane region" description="Helical" evidence="1">
    <location>
        <begin position="136"/>
        <end position="156"/>
    </location>
</feature>
<evidence type="ECO:0000313" key="2">
    <source>
        <dbReference type="EMBL" id="MBW4330259.1"/>
    </source>
</evidence>
<organism evidence="2 3">
    <name type="scientific">Stakelama flava</name>
    <dbReference type="NCBI Taxonomy" id="2860338"/>
    <lineage>
        <taxon>Bacteria</taxon>
        <taxon>Pseudomonadati</taxon>
        <taxon>Pseudomonadota</taxon>
        <taxon>Alphaproteobacteria</taxon>
        <taxon>Sphingomonadales</taxon>
        <taxon>Sphingomonadaceae</taxon>
        <taxon>Stakelama</taxon>
    </lineage>
</organism>